<dbReference type="Pfam" id="PF00069">
    <property type="entry name" value="Pkinase"/>
    <property type="match status" value="1"/>
</dbReference>
<dbReference type="PROSITE" id="PS00107">
    <property type="entry name" value="PROTEIN_KINASE_ATP"/>
    <property type="match status" value="1"/>
</dbReference>
<comment type="catalytic activity">
    <reaction evidence="9">
        <text>L-seryl-[protein] + ATP = O-phospho-L-seryl-[protein] + ADP + H(+)</text>
        <dbReference type="Rhea" id="RHEA:17989"/>
        <dbReference type="Rhea" id="RHEA-COMP:9863"/>
        <dbReference type="Rhea" id="RHEA-COMP:11604"/>
        <dbReference type="ChEBI" id="CHEBI:15378"/>
        <dbReference type="ChEBI" id="CHEBI:29999"/>
        <dbReference type="ChEBI" id="CHEBI:30616"/>
        <dbReference type="ChEBI" id="CHEBI:83421"/>
        <dbReference type="ChEBI" id="CHEBI:456216"/>
        <dbReference type="EC" id="2.7.11.1"/>
    </reaction>
</comment>
<evidence type="ECO:0000313" key="16">
    <source>
        <dbReference type="Proteomes" id="UP001558481"/>
    </source>
</evidence>
<dbReference type="InterPro" id="IPR000719">
    <property type="entry name" value="Prot_kinase_dom"/>
</dbReference>
<dbReference type="EMBL" id="JAYWLU010000014">
    <property type="protein sequence ID" value="MEX3595603.1"/>
    <property type="molecule type" value="Genomic_DNA"/>
</dbReference>
<dbReference type="CDD" id="cd06577">
    <property type="entry name" value="PASTA_pknB"/>
    <property type="match status" value="3"/>
</dbReference>
<organism evidence="15 16">
    <name type="scientific">Kocuria carniphila</name>
    <dbReference type="NCBI Taxonomy" id="262208"/>
    <lineage>
        <taxon>Bacteria</taxon>
        <taxon>Bacillati</taxon>
        <taxon>Actinomycetota</taxon>
        <taxon>Actinomycetes</taxon>
        <taxon>Micrococcales</taxon>
        <taxon>Micrococcaceae</taxon>
        <taxon>Kocuria</taxon>
    </lineage>
</organism>
<protein>
    <recommendedName>
        <fullName evidence="1">non-specific serine/threonine protein kinase</fullName>
        <ecNumber evidence="1">2.7.11.1</ecNumber>
    </recommendedName>
</protein>
<keyword evidence="6 15" id="KW-0418">Kinase</keyword>
<keyword evidence="3" id="KW-0808">Transferase</keyword>
<evidence type="ECO:0000259" key="14">
    <source>
        <dbReference type="PROSITE" id="PS51178"/>
    </source>
</evidence>
<evidence type="ECO:0000256" key="11">
    <source>
        <dbReference type="SAM" id="MobiDB-lite"/>
    </source>
</evidence>
<feature type="domain" description="Protein kinase" evidence="13">
    <location>
        <begin position="14"/>
        <end position="282"/>
    </location>
</feature>
<evidence type="ECO:0000256" key="8">
    <source>
        <dbReference type="ARBA" id="ARBA00047899"/>
    </source>
</evidence>
<dbReference type="GO" id="GO:0016301">
    <property type="term" value="F:kinase activity"/>
    <property type="evidence" value="ECO:0007669"/>
    <property type="project" value="UniProtKB-KW"/>
</dbReference>
<evidence type="ECO:0000313" key="15">
    <source>
        <dbReference type="EMBL" id="MEX3595603.1"/>
    </source>
</evidence>
<dbReference type="SMART" id="SM00220">
    <property type="entry name" value="S_TKc"/>
    <property type="match status" value="1"/>
</dbReference>
<feature type="compositionally biased region" description="Low complexity" evidence="11">
    <location>
        <begin position="639"/>
        <end position="655"/>
    </location>
</feature>
<accession>A0ABV3V5B8</accession>
<dbReference type="Gene3D" id="1.10.510.10">
    <property type="entry name" value="Transferase(Phosphotransferase) domain 1"/>
    <property type="match status" value="1"/>
</dbReference>
<evidence type="ECO:0000256" key="2">
    <source>
        <dbReference type="ARBA" id="ARBA00022527"/>
    </source>
</evidence>
<dbReference type="NCBIfam" id="NF033483">
    <property type="entry name" value="PknB_PASTA_kin"/>
    <property type="match status" value="1"/>
</dbReference>
<keyword evidence="16" id="KW-1185">Reference proteome</keyword>
<evidence type="ECO:0000256" key="7">
    <source>
        <dbReference type="ARBA" id="ARBA00022840"/>
    </source>
</evidence>
<comment type="caution">
    <text evidence="15">The sequence shown here is derived from an EMBL/GenBank/DDBJ whole genome shotgun (WGS) entry which is preliminary data.</text>
</comment>
<evidence type="ECO:0000256" key="12">
    <source>
        <dbReference type="SAM" id="Phobius"/>
    </source>
</evidence>
<feature type="region of interest" description="Disordered" evidence="11">
    <location>
        <begin position="615"/>
        <end position="675"/>
    </location>
</feature>
<feature type="domain" description="PASTA" evidence="14">
    <location>
        <begin position="487"/>
        <end position="550"/>
    </location>
</feature>
<dbReference type="Gene3D" id="3.30.200.20">
    <property type="entry name" value="Phosphorylase Kinase, domain 1"/>
    <property type="match status" value="1"/>
</dbReference>
<dbReference type="InterPro" id="IPR005543">
    <property type="entry name" value="PASTA_dom"/>
</dbReference>
<dbReference type="PROSITE" id="PS50011">
    <property type="entry name" value="PROTEIN_KINASE_DOM"/>
    <property type="match status" value="1"/>
</dbReference>
<dbReference type="InterPro" id="IPR011009">
    <property type="entry name" value="Kinase-like_dom_sf"/>
</dbReference>
<keyword evidence="12" id="KW-0812">Transmembrane</keyword>
<dbReference type="SUPFAM" id="SSF56112">
    <property type="entry name" value="Protein kinase-like (PK-like)"/>
    <property type="match status" value="1"/>
</dbReference>
<dbReference type="PROSITE" id="PS51178">
    <property type="entry name" value="PASTA"/>
    <property type="match status" value="3"/>
</dbReference>
<evidence type="ECO:0000256" key="3">
    <source>
        <dbReference type="ARBA" id="ARBA00022679"/>
    </source>
</evidence>
<keyword evidence="7 10" id="KW-0067">ATP-binding</keyword>
<dbReference type="SMART" id="SM00740">
    <property type="entry name" value="PASTA"/>
    <property type="match status" value="3"/>
</dbReference>
<keyword evidence="2" id="KW-0723">Serine/threonine-protein kinase</keyword>
<evidence type="ECO:0000256" key="4">
    <source>
        <dbReference type="ARBA" id="ARBA00022737"/>
    </source>
</evidence>
<feature type="compositionally biased region" description="Basic and acidic residues" evidence="11">
    <location>
        <begin position="363"/>
        <end position="378"/>
    </location>
</feature>
<keyword evidence="4" id="KW-0677">Repeat</keyword>
<dbReference type="Gene3D" id="3.30.10.20">
    <property type="match status" value="3"/>
</dbReference>
<keyword evidence="12" id="KW-0472">Membrane</keyword>
<evidence type="ECO:0000256" key="1">
    <source>
        <dbReference type="ARBA" id="ARBA00012513"/>
    </source>
</evidence>
<dbReference type="CDD" id="cd14014">
    <property type="entry name" value="STKc_PknB_like"/>
    <property type="match status" value="1"/>
</dbReference>
<dbReference type="Pfam" id="PF03793">
    <property type="entry name" value="PASTA"/>
    <property type="match status" value="3"/>
</dbReference>
<dbReference type="PANTHER" id="PTHR43289:SF6">
    <property type="entry name" value="SERINE_THREONINE-PROTEIN KINASE NEKL-3"/>
    <property type="match status" value="1"/>
</dbReference>
<dbReference type="Proteomes" id="UP001558481">
    <property type="component" value="Unassembled WGS sequence"/>
</dbReference>
<feature type="transmembrane region" description="Helical" evidence="12">
    <location>
        <begin position="383"/>
        <end position="408"/>
    </location>
</feature>
<sequence length="675" mass="71180">MPMPAMPDLINDRYKVGEVIGRGGMATVHVGEDTRLGRRVAIKVLRPELAADDTFHERFQREAQAVASLNHHTIVSIYDTGEIKPQGPDGVTRPYIVMEYVPGQTLRELIHGKGIDPEQAIEYMFGILDALSFSHRAGIVHRDIKPANVKVTPDGGVKVMDFGIARAVEDTQAALTQSQAVLGTAQYLSPEQARGASVDPRSDLYSAACVLFEMLTGRAPFVGESSVAIAAQHVRDAPPAPSALNPQLPKSVDRFVERALAKDRDHRFSDAAQMRRALRTVLVELPDDLEATQAMDPTQTADTNTKTLPAVGAGAAAGAVVAAGRSETAEQPVDANDDPLHYELDPDEDTEDVRPGAAAAAPAKRDKQAAPAKRDKQKGGNGWILPAVLIVLLITGLGIGGVLGVQWWQNQQVEQPSMVSVPQVVGMDRTTAENTLRDAQLEPTFSTENSDSVPEKHVITMDPSAGDQVAVGSSVAVTVSDGPGTVDVPNDLVGQTLDNARNALREAGLSVGMVSTANSATVPENVVMSTDPAGGTSLDKDSPVQLQVSSGRVTVPDVVGMSRAEAESALRADNVRLNFNIAVRDSRDEATDTVLEQSAPAGSSVAQGSTVTLTIARQVTPSPTATPTPTPEPSEEPTAEPTSAEPTPSAEPESAGNGSDEQAERPTPASTRSRG</sequence>
<evidence type="ECO:0000256" key="10">
    <source>
        <dbReference type="PROSITE-ProRule" id="PRU10141"/>
    </source>
</evidence>
<feature type="domain" description="PASTA" evidence="14">
    <location>
        <begin position="551"/>
        <end position="617"/>
    </location>
</feature>
<reference evidence="15 16" key="1">
    <citation type="journal article" date="2024" name="Fungal Genet. Biol.">
        <title>The porcine skin microbiome exhibits broad fungal antagonism.</title>
        <authorList>
            <person name="De La Cruz K.F."/>
            <person name="Townsend E.C."/>
            <person name="Alex Cheong J.Z."/>
            <person name="Salamzade R."/>
            <person name="Liu A."/>
            <person name="Sandstrom S."/>
            <person name="Davila E."/>
            <person name="Huang L."/>
            <person name="Xu K.H."/>
            <person name="Wu S.Y."/>
            <person name="Meudt J.J."/>
            <person name="Shanmuganayagam D."/>
            <person name="Gibson A.L.F."/>
            <person name="Kalan L.R."/>
        </authorList>
    </citation>
    <scope>NUCLEOTIDE SEQUENCE [LARGE SCALE GENOMIC DNA]</scope>
    <source>
        <strain evidence="15 16">LK2625</strain>
    </source>
</reference>
<evidence type="ECO:0000256" key="9">
    <source>
        <dbReference type="ARBA" id="ARBA00048679"/>
    </source>
</evidence>
<keyword evidence="5 10" id="KW-0547">Nucleotide-binding</keyword>
<evidence type="ECO:0000256" key="6">
    <source>
        <dbReference type="ARBA" id="ARBA00022777"/>
    </source>
</evidence>
<dbReference type="InterPro" id="IPR017441">
    <property type="entry name" value="Protein_kinase_ATP_BS"/>
</dbReference>
<feature type="region of interest" description="Disordered" evidence="11">
    <location>
        <begin position="323"/>
        <end position="378"/>
    </location>
</feature>
<evidence type="ECO:0000259" key="13">
    <source>
        <dbReference type="PROSITE" id="PS50011"/>
    </source>
</evidence>
<gene>
    <name evidence="15" type="primary">pknB</name>
    <name evidence="15" type="ORF">VVR66_12850</name>
</gene>
<feature type="binding site" evidence="10">
    <location>
        <position position="43"/>
    </location>
    <ligand>
        <name>ATP</name>
        <dbReference type="ChEBI" id="CHEBI:30616"/>
    </ligand>
</feature>
<proteinExistence type="predicted"/>
<name>A0ABV3V5B8_9MICC</name>
<evidence type="ECO:0000256" key="5">
    <source>
        <dbReference type="ARBA" id="ARBA00022741"/>
    </source>
</evidence>
<comment type="catalytic activity">
    <reaction evidence="8">
        <text>L-threonyl-[protein] + ATP = O-phospho-L-threonyl-[protein] + ADP + H(+)</text>
        <dbReference type="Rhea" id="RHEA:46608"/>
        <dbReference type="Rhea" id="RHEA-COMP:11060"/>
        <dbReference type="Rhea" id="RHEA-COMP:11605"/>
        <dbReference type="ChEBI" id="CHEBI:15378"/>
        <dbReference type="ChEBI" id="CHEBI:30013"/>
        <dbReference type="ChEBI" id="CHEBI:30616"/>
        <dbReference type="ChEBI" id="CHEBI:61977"/>
        <dbReference type="ChEBI" id="CHEBI:456216"/>
        <dbReference type="EC" id="2.7.11.1"/>
    </reaction>
</comment>
<keyword evidence="12" id="KW-1133">Transmembrane helix</keyword>
<dbReference type="EC" id="2.7.11.1" evidence="1"/>
<dbReference type="PANTHER" id="PTHR43289">
    <property type="entry name" value="MITOGEN-ACTIVATED PROTEIN KINASE KINASE KINASE 20-RELATED"/>
    <property type="match status" value="1"/>
</dbReference>
<dbReference type="RefSeq" id="WP_368629816.1">
    <property type="nucleotide sequence ID" value="NZ_JAYWLU010000014.1"/>
</dbReference>
<feature type="domain" description="PASTA" evidence="14">
    <location>
        <begin position="415"/>
        <end position="481"/>
    </location>
</feature>